<feature type="region of interest" description="Disordered" evidence="2">
    <location>
        <begin position="1"/>
        <end position="24"/>
    </location>
</feature>
<feature type="compositionally biased region" description="Basic residues" evidence="2">
    <location>
        <begin position="1"/>
        <end position="14"/>
    </location>
</feature>
<protein>
    <recommendedName>
        <fullName evidence="3">Peptidase S9A N-terminal domain-containing protein</fullName>
    </recommendedName>
</protein>
<evidence type="ECO:0000313" key="4">
    <source>
        <dbReference type="EMBL" id="TMQ70598.1"/>
    </source>
</evidence>
<accession>A0A538U3Y3</accession>
<dbReference type="SUPFAM" id="SSF50993">
    <property type="entry name" value="Peptidase/esterase 'gauge' domain"/>
    <property type="match status" value="1"/>
</dbReference>
<dbReference type="PANTHER" id="PTHR11757:SF19">
    <property type="entry name" value="PROLYL ENDOPEPTIDASE-LIKE"/>
    <property type="match status" value="1"/>
</dbReference>
<dbReference type="EMBL" id="VBPB01000215">
    <property type="protein sequence ID" value="TMQ70598.1"/>
    <property type="molecule type" value="Genomic_DNA"/>
</dbReference>
<gene>
    <name evidence="4" type="ORF">E6K81_12210</name>
</gene>
<dbReference type="Gene3D" id="2.130.10.120">
    <property type="entry name" value="Prolyl oligopeptidase, N-terminal domain"/>
    <property type="match status" value="1"/>
</dbReference>
<feature type="non-terminal residue" evidence="4">
    <location>
        <position position="191"/>
    </location>
</feature>
<dbReference type="AlphaFoldDB" id="A0A538U3Y3"/>
<evidence type="ECO:0000259" key="3">
    <source>
        <dbReference type="Pfam" id="PF02897"/>
    </source>
</evidence>
<evidence type="ECO:0000256" key="2">
    <source>
        <dbReference type="SAM" id="MobiDB-lite"/>
    </source>
</evidence>
<dbReference type="GO" id="GO:0004252">
    <property type="term" value="F:serine-type endopeptidase activity"/>
    <property type="evidence" value="ECO:0007669"/>
    <property type="project" value="InterPro"/>
</dbReference>
<organism evidence="4 5">
    <name type="scientific">Eiseniibacteriota bacterium</name>
    <dbReference type="NCBI Taxonomy" id="2212470"/>
    <lineage>
        <taxon>Bacteria</taxon>
        <taxon>Candidatus Eiseniibacteriota</taxon>
    </lineage>
</organism>
<dbReference type="InterPro" id="IPR051543">
    <property type="entry name" value="Serine_Peptidase_S9A"/>
</dbReference>
<evidence type="ECO:0000313" key="5">
    <source>
        <dbReference type="Proteomes" id="UP000319771"/>
    </source>
</evidence>
<name>A0A538U3Y3_UNCEI</name>
<sequence>MGRRQRHALLHGRRPSQAPVPALPASPRRCAWQFDLDAHRTLDRKYVLLTSASHTASEVRFLAADHPADAFRLVTAREKDHEYYLDHHGDRFFIRTNRGAPNFRLVSAPQSDPGQANWIEVVPHRADVMLTGMTFFADHYVLVEREGGLPQIVITDFRTGATHRIAFPEPVYTAGAGSNAEYDSKTFRYTY</sequence>
<dbReference type="InterPro" id="IPR023302">
    <property type="entry name" value="Pept_S9A_N"/>
</dbReference>
<dbReference type="Pfam" id="PF02897">
    <property type="entry name" value="Peptidase_S9_N"/>
    <property type="match status" value="1"/>
</dbReference>
<dbReference type="PANTHER" id="PTHR11757">
    <property type="entry name" value="PROTEASE FAMILY S9A OLIGOPEPTIDASE"/>
    <property type="match status" value="1"/>
</dbReference>
<evidence type="ECO:0000256" key="1">
    <source>
        <dbReference type="ARBA" id="ARBA00005228"/>
    </source>
</evidence>
<proteinExistence type="inferred from homology"/>
<comment type="caution">
    <text evidence="4">The sequence shown here is derived from an EMBL/GenBank/DDBJ whole genome shotgun (WGS) entry which is preliminary data.</text>
</comment>
<reference evidence="4 5" key="1">
    <citation type="journal article" date="2019" name="Nat. Microbiol.">
        <title>Mediterranean grassland soil C-N compound turnover is dependent on rainfall and depth, and is mediated by genomically divergent microorganisms.</title>
        <authorList>
            <person name="Diamond S."/>
            <person name="Andeer P.F."/>
            <person name="Li Z."/>
            <person name="Crits-Christoph A."/>
            <person name="Burstein D."/>
            <person name="Anantharaman K."/>
            <person name="Lane K.R."/>
            <person name="Thomas B.C."/>
            <person name="Pan C."/>
            <person name="Northen T.R."/>
            <person name="Banfield J.F."/>
        </authorList>
    </citation>
    <scope>NUCLEOTIDE SEQUENCE [LARGE SCALE GENOMIC DNA]</scope>
    <source>
        <strain evidence="4">WS_11</strain>
    </source>
</reference>
<comment type="similarity">
    <text evidence="1">Belongs to the peptidase S9A family.</text>
</comment>
<feature type="domain" description="Peptidase S9A N-terminal" evidence="3">
    <location>
        <begin position="36"/>
        <end position="191"/>
    </location>
</feature>
<dbReference type="Proteomes" id="UP000319771">
    <property type="component" value="Unassembled WGS sequence"/>
</dbReference>